<name>A0ABW1IDU2_9PSEU</name>
<comment type="caution">
    <text evidence="2">The sequence shown here is derived from an EMBL/GenBank/DDBJ whole genome shotgun (WGS) entry which is preliminary data.</text>
</comment>
<sequence length="171" mass="18380">MSSASEPQATVPAVPTPSDVRAAYREGLGPRERAVLWSWTGFTATFAGVRGITHSIRRGGGPFRNVSVGGAHLHHYLWGIGLLAGVGAVAVRGTDRTRRHPLVALAYGSGLALIVDEFALLLDLKDVYWEREGRISVDLGVGLVAAGGTSFSALPMLRRLRADRRRGGRRR</sequence>
<feature type="transmembrane region" description="Helical" evidence="1">
    <location>
        <begin position="34"/>
        <end position="53"/>
    </location>
</feature>
<protein>
    <recommendedName>
        <fullName evidence="4">Integral membrane protein</fullName>
    </recommendedName>
</protein>
<keyword evidence="1" id="KW-0812">Transmembrane</keyword>
<evidence type="ECO:0008006" key="4">
    <source>
        <dbReference type="Google" id="ProtNLM"/>
    </source>
</evidence>
<keyword evidence="1" id="KW-0472">Membrane</keyword>
<proteinExistence type="predicted"/>
<accession>A0ABW1IDU2</accession>
<feature type="transmembrane region" description="Helical" evidence="1">
    <location>
        <begin position="134"/>
        <end position="157"/>
    </location>
</feature>
<dbReference type="EMBL" id="JBHSQK010000071">
    <property type="protein sequence ID" value="MFC5951455.1"/>
    <property type="molecule type" value="Genomic_DNA"/>
</dbReference>
<gene>
    <name evidence="2" type="ORF">ACFQH9_24610</name>
</gene>
<feature type="transmembrane region" description="Helical" evidence="1">
    <location>
        <begin position="73"/>
        <end position="91"/>
    </location>
</feature>
<evidence type="ECO:0000256" key="1">
    <source>
        <dbReference type="SAM" id="Phobius"/>
    </source>
</evidence>
<evidence type="ECO:0000313" key="3">
    <source>
        <dbReference type="Proteomes" id="UP001596119"/>
    </source>
</evidence>
<reference evidence="3" key="1">
    <citation type="journal article" date="2019" name="Int. J. Syst. Evol. Microbiol.">
        <title>The Global Catalogue of Microorganisms (GCM) 10K type strain sequencing project: providing services to taxonomists for standard genome sequencing and annotation.</title>
        <authorList>
            <consortium name="The Broad Institute Genomics Platform"/>
            <consortium name="The Broad Institute Genome Sequencing Center for Infectious Disease"/>
            <person name="Wu L."/>
            <person name="Ma J."/>
        </authorList>
    </citation>
    <scope>NUCLEOTIDE SEQUENCE [LARGE SCALE GENOMIC DNA]</scope>
    <source>
        <strain evidence="3">CGMCC 4.7397</strain>
    </source>
</reference>
<keyword evidence="1" id="KW-1133">Transmembrane helix</keyword>
<evidence type="ECO:0000313" key="2">
    <source>
        <dbReference type="EMBL" id="MFC5951455.1"/>
    </source>
</evidence>
<organism evidence="2 3">
    <name type="scientific">Pseudonocardia lutea</name>
    <dbReference type="NCBI Taxonomy" id="2172015"/>
    <lineage>
        <taxon>Bacteria</taxon>
        <taxon>Bacillati</taxon>
        <taxon>Actinomycetota</taxon>
        <taxon>Actinomycetes</taxon>
        <taxon>Pseudonocardiales</taxon>
        <taxon>Pseudonocardiaceae</taxon>
        <taxon>Pseudonocardia</taxon>
    </lineage>
</organism>
<keyword evidence="3" id="KW-1185">Reference proteome</keyword>
<feature type="transmembrane region" description="Helical" evidence="1">
    <location>
        <begin position="103"/>
        <end position="122"/>
    </location>
</feature>
<dbReference type="RefSeq" id="WP_379569423.1">
    <property type="nucleotide sequence ID" value="NZ_JBHSQK010000071.1"/>
</dbReference>
<dbReference type="Proteomes" id="UP001596119">
    <property type="component" value="Unassembled WGS sequence"/>
</dbReference>